<organism evidence="2 3">
    <name type="scientific">Mycena rosella</name>
    <name type="common">Pink bonnet</name>
    <name type="synonym">Agaricus rosellus</name>
    <dbReference type="NCBI Taxonomy" id="1033263"/>
    <lineage>
        <taxon>Eukaryota</taxon>
        <taxon>Fungi</taxon>
        <taxon>Dikarya</taxon>
        <taxon>Basidiomycota</taxon>
        <taxon>Agaricomycotina</taxon>
        <taxon>Agaricomycetes</taxon>
        <taxon>Agaricomycetidae</taxon>
        <taxon>Agaricales</taxon>
        <taxon>Marasmiineae</taxon>
        <taxon>Mycenaceae</taxon>
        <taxon>Mycena</taxon>
    </lineage>
</organism>
<dbReference type="AlphaFoldDB" id="A0AAD7GTM2"/>
<proteinExistence type="predicted"/>
<feature type="region of interest" description="Disordered" evidence="1">
    <location>
        <begin position="124"/>
        <end position="154"/>
    </location>
</feature>
<evidence type="ECO:0000313" key="3">
    <source>
        <dbReference type="Proteomes" id="UP001221757"/>
    </source>
</evidence>
<sequence>MRMGCIRPGIFNDIILALAARVPAHSTPTTDHVADKQGPHLFVRAVEDNETELVGEDRKGNEESTVILGRECEMRAVHQIDVSFLESRDRFGFSVNEDVCPSTGFAVDAEDVGKPWVREIRNRSGVGGKIDGPAPELLSRPGGKSRHSAQQAFGKSRQRPFDVSVFGGF</sequence>
<name>A0AAD7GTM2_MYCRO</name>
<reference evidence="2" key="1">
    <citation type="submission" date="2023-03" db="EMBL/GenBank/DDBJ databases">
        <title>Massive genome expansion in bonnet fungi (Mycena s.s.) driven by repeated elements and novel gene families across ecological guilds.</title>
        <authorList>
            <consortium name="Lawrence Berkeley National Laboratory"/>
            <person name="Harder C.B."/>
            <person name="Miyauchi S."/>
            <person name="Viragh M."/>
            <person name="Kuo A."/>
            <person name="Thoen E."/>
            <person name="Andreopoulos B."/>
            <person name="Lu D."/>
            <person name="Skrede I."/>
            <person name="Drula E."/>
            <person name="Henrissat B."/>
            <person name="Morin E."/>
            <person name="Kohler A."/>
            <person name="Barry K."/>
            <person name="LaButti K."/>
            <person name="Morin E."/>
            <person name="Salamov A."/>
            <person name="Lipzen A."/>
            <person name="Mereny Z."/>
            <person name="Hegedus B."/>
            <person name="Baldrian P."/>
            <person name="Stursova M."/>
            <person name="Weitz H."/>
            <person name="Taylor A."/>
            <person name="Grigoriev I.V."/>
            <person name="Nagy L.G."/>
            <person name="Martin F."/>
            <person name="Kauserud H."/>
        </authorList>
    </citation>
    <scope>NUCLEOTIDE SEQUENCE</scope>
    <source>
        <strain evidence="2">CBHHK067</strain>
    </source>
</reference>
<gene>
    <name evidence="2" type="ORF">B0H17DRAFT_698533</name>
</gene>
<keyword evidence="3" id="KW-1185">Reference proteome</keyword>
<dbReference type="Proteomes" id="UP001221757">
    <property type="component" value="Unassembled WGS sequence"/>
</dbReference>
<accession>A0AAD7GTM2</accession>
<evidence type="ECO:0000256" key="1">
    <source>
        <dbReference type="SAM" id="MobiDB-lite"/>
    </source>
</evidence>
<evidence type="ECO:0000313" key="2">
    <source>
        <dbReference type="EMBL" id="KAJ7705007.1"/>
    </source>
</evidence>
<comment type="caution">
    <text evidence="2">The sequence shown here is derived from an EMBL/GenBank/DDBJ whole genome shotgun (WGS) entry which is preliminary data.</text>
</comment>
<protein>
    <submittedName>
        <fullName evidence="2">Uncharacterized protein</fullName>
    </submittedName>
</protein>
<dbReference type="EMBL" id="JARKIE010000009">
    <property type="protein sequence ID" value="KAJ7705007.1"/>
    <property type="molecule type" value="Genomic_DNA"/>
</dbReference>